<dbReference type="InterPro" id="IPR001119">
    <property type="entry name" value="SLH_dom"/>
</dbReference>
<dbReference type="Gene3D" id="2.60.40.1220">
    <property type="match status" value="1"/>
</dbReference>
<evidence type="ECO:0000256" key="1">
    <source>
        <dbReference type="ARBA" id="ARBA00022729"/>
    </source>
</evidence>
<proteinExistence type="predicted"/>
<evidence type="ECO:0000259" key="3">
    <source>
        <dbReference type="PROSITE" id="PS51272"/>
    </source>
</evidence>
<sequence length="819" mass="85149">MSYQPKSFNKFLATAATATLVAGAVAPAALAAGFTDVAPRYAEAVDFVASKGINGFTETQFGTSENIKRVDAAVMIAKVLELDIEAAPASGFTDVPARAVKYINAIKAAGITNGKTATSFDANSQITRGELAIWIQKGFELKGEGELTFTDVNDRYAEAVKALVSNEITNGTSATQFGVSQPAKRGDYAIFLYRAANVEAAPEVVEISSVNPVNAKTITVQFSQALDAKAFSQSAVSLVAGTGALNPGSVAQELSADGKTLTLKAADFFKGEYTLRVPFEGLKTVSGKYIKPVNQKFTVNDTAAPVVLSADTTVKAATEKITSLTLTFDEEVSAIENVKIDGNNHTAVHSGNTATISNLDLDASKSYEVTVINAKDAAGNVKEVQSAPVTVSVDNEAPSITKVEAAGENTVKVTVDEELASELAISGKIGTFTANVVSDVEVNPENSKEYIVTLNSAYLFKNGSSDTVTFTVAKDALADAIGNTNAAEITKTVRVSKDAEAPAVEKVETIATAGKVTGFTVTYNEEVASLQTSKIAVVSSKGEILPFASIATAEVSGNQVVFKLIPGVTADQYGFDFAEGFVTDKALTPNKAAANAFTVDVTDAEAPVETAFTITGATAENNVITVDFGAKVKATGTGSALKASAYQVNGATLPADTEIAFVKDENGNTVQSQVSIKLPAGFIKATDEKAVFRVSGVQTLDHKENNSFIEAVEVTDNTAPEAEAFVATELNELTVTYSEALAALGQTADVKDEVKLYDSKNAAVAIKSAKVENSKLVLTLEENAAAAVSTLTTAAATAELADLKDAAGNAQKAAVTVAK</sequence>
<dbReference type="RefSeq" id="WP_117327720.1">
    <property type="nucleotide sequence ID" value="NZ_QVTE01000046.1"/>
</dbReference>
<evidence type="ECO:0000313" key="4">
    <source>
        <dbReference type="EMBL" id="RFU67113.1"/>
    </source>
</evidence>
<feature type="signal peptide" evidence="2">
    <location>
        <begin position="1"/>
        <end position="31"/>
    </location>
</feature>
<gene>
    <name evidence="4" type="ORF">D0469_15960</name>
</gene>
<feature type="domain" description="SLH" evidence="3">
    <location>
        <begin position="86"/>
        <end position="149"/>
    </location>
</feature>
<dbReference type="InterPro" id="IPR014755">
    <property type="entry name" value="Cu-Rt/internalin_Ig-like"/>
</dbReference>
<dbReference type="PROSITE" id="PS51272">
    <property type="entry name" value="SLH"/>
    <property type="match status" value="1"/>
</dbReference>
<feature type="chain" id="PRO_5016901825" description="SLH domain-containing protein" evidence="2">
    <location>
        <begin position="32"/>
        <end position="819"/>
    </location>
</feature>
<keyword evidence="1 2" id="KW-0732">Signal</keyword>
<dbReference type="AlphaFoldDB" id="A0A372LKF9"/>
<dbReference type="EMBL" id="QVTE01000046">
    <property type="protein sequence ID" value="RFU67113.1"/>
    <property type="molecule type" value="Genomic_DNA"/>
</dbReference>
<evidence type="ECO:0000313" key="5">
    <source>
        <dbReference type="Proteomes" id="UP000264541"/>
    </source>
</evidence>
<evidence type="ECO:0000256" key="2">
    <source>
        <dbReference type="SAM" id="SignalP"/>
    </source>
</evidence>
<dbReference type="Proteomes" id="UP000264541">
    <property type="component" value="Unassembled WGS sequence"/>
</dbReference>
<keyword evidence="5" id="KW-1185">Reference proteome</keyword>
<accession>A0A372LKF9</accession>
<reference evidence="4 5" key="1">
    <citation type="submission" date="2018-08" db="EMBL/GenBank/DDBJ databases">
        <title>Bacillus chawlae sp. nov., Bacillus glennii sp. nov., and Bacillus saganii sp. nov. Isolated from the Vehicle Assembly Building at Kennedy Space Center where the Viking Spacecraft were Assembled.</title>
        <authorList>
            <person name="Seuylemezian A."/>
            <person name="Vaishampayan P."/>
        </authorList>
    </citation>
    <scope>NUCLEOTIDE SEQUENCE [LARGE SCALE GENOMIC DNA]</scope>
    <source>
        <strain evidence="4 5">V47-23a</strain>
    </source>
</reference>
<dbReference type="Pfam" id="PF00395">
    <property type="entry name" value="SLH"/>
    <property type="match status" value="2"/>
</dbReference>
<name>A0A372LKF9_9BACI</name>
<protein>
    <recommendedName>
        <fullName evidence="3">SLH domain-containing protein</fullName>
    </recommendedName>
</protein>
<organism evidence="4 5">
    <name type="scientific">Peribacillus saganii</name>
    <dbReference type="NCBI Taxonomy" id="2303992"/>
    <lineage>
        <taxon>Bacteria</taxon>
        <taxon>Bacillati</taxon>
        <taxon>Bacillota</taxon>
        <taxon>Bacilli</taxon>
        <taxon>Bacillales</taxon>
        <taxon>Bacillaceae</taxon>
        <taxon>Peribacillus</taxon>
    </lineage>
</organism>
<comment type="caution">
    <text evidence="4">The sequence shown here is derived from an EMBL/GenBank/DDBJ whole genome shotgun (WGS) entry which is preliminary data.</text>
</comment>
<dbReference type="OrthoDB" id="2440872at2"/>